<evidence type="ECO:0000313" key="10">
    <source>
        <dbReference type="Proteomes" id="UP000001450"/>
    </source>
</evidence>
<gene>
    <name evidence="9" type="ORF">PF3D7_1240900</name>
</gene>
<feature type="domain" description="Duffy-binding-like" evidence="3">
    <location>
        <begin position="1549"/>
        <end position="1694"/>
    </location>
</feature>
<dbReference type="SUPFAM" id="SSF140924">
    <property type="entry name" value="Duffy binding domain-like"/>
    <property type="match status" value="4"/>
</dbReference>
<evidence type="ECO:0000256" key="2">
    <source>
        <dbReference type="SAM" id="MobiDB-lite"/>
    </source>
</evidence>
<evidence type="ECO:0000256" key="1">
    <source>
        <dbReference type="SAM" id="Coils"/>
    </source>
</evidence>
<feature type="compositionally biased region" description="Gly residues" evidence="2">
    <location>
        <begin position="577"/>
        <end position="589"/>
    </location>
</feature>
<dbReference type="Pfam" id="PF03011">
    <property type="entry name" value="PFEMP"/>
    <property type="match status" value="2"/>
</dbReference>
<dbReference type="OrthoDB" id="10483508at2759"/>
<dbReference type="InterPro" id="IPR041480">
    <property type="entry name" value="CIDR1_gamma"/>
</dbReference>
<feature type="compositionally biased region" description="Polar residues" evidence="2">
    <location>
        <begin position="901"/>
        <end position="918"/>
    </location>
</feature>
<keyword evidence="10" id="KW-1185">Reference proteome</keyword>
<feature type="region of interest" description="Disordered" evidence="2">
    <location>
        <begin position="832"/>
        <end position="925"/>
    </location>
</feature>
<keyword evidence="1" id="KW-0175">Coiled coil</keyword>
<feature type="coiled-coil region" evidence="1">
    <location>
        <begin position="386"/>
        <end position="413"/>
    </location>
</feature>
<dbReference type="PhylomeDB" id="A0A144A1K0"/>
<feature type="domain" description="Cysteine-rich interdomain region 1 gamma" evidence="7">
    <location>
        <begin position="1483"/>
        <end position="1533"/>
    </location>
</feature>
<dbReference type="InterPro" id="IPR042202">
    <property type="entry name" value="Duffy-ag-bd_sf"/>
</dbReference>
<feature type="domain" description="Duffy-binding-like" evidence="8">
    <location>
        <begin position="320"/>
        <end position="477"/>
    </location>
</feature>
<feature type="region of interest" description="Disordered" evidence="2">
    <location>
        <begin position="1108"/>
        <end position="1133"/>
    </location>
</feature>
<dbReference type="GeneID" id="811446"/>
<dbReference type="InterPro" id="IPR029211">
    <property type="entry name" value="PfEMP1_ATS"/>
</dbReference>
<dbReference type="Gene3D" id="1.10.1900.40">
    <property type="entry name" value="Acidic terminal segments, variant surface antigen of PfEMP1"/>
    <property type="match status" value="2"/>
</dbReference>
<dbReference type="InterPro" id="IPR029210">
    <property type="entry name" value="PfEMP1_NTS"/>
</dbReference>
<evidence type="ECO:0000259" key="5">
    <source>
        <dbReference type="Pfam" id="PF15445"/>
    </source>
</evidence>
<dbReference type="Gene3D" id="1.20.58.1930">
    <property type="match status" value="1"/>
</dbReference>
<dbReference type="Gene3D" id="1.20.1310.20">
    <property type="entry name" value="Duffy-antigen binding domain"/>
    <property type="match status" value="2"/>
</dbReference>
<dbReference type="InterPro" id="IPR054595">
    <property type="entry name" value="DBL_C"/>
</dbReference>
<feature type="compositionally biased region" description="Acidic residues" evidence="2">
    <location>
        <begin position="1707"/>
        <end position="1718"/>
    </location>
</feature>
<feature type="region of interest" description="Disordered" evidence="2">
    <location>
        <begin position="1257"/>
        <end position="1282"/>
    </location>
</feature>
<evidence type="ECO:0000259" key="8">
    <source>
        <dbReference type="Pfam" id="PF22672"/>
    </source>
</evidence>
<feature type="compositionally biased region" description="Low complexity" evidence="2">
    <location>
        <begin position="1268"/>
        <end position="1282"/>
    </location>
</feature>
<dbReference type="Proteomes" id="UP000001450">
    <property type="component" value="Chromosome 12"/>
</dbReference>
<feature type="compositionally biased region" description="Basic and acidic residues" evidence="2">
    <location>
        <begin position="1719"/>
        <end position="1737"/>
    </location>
</feature>
<evidence type="ECO:0000259" key="4">
    <source>
        <dbReference type="Pfam" id="PF05424"/>
    </source>
</evidence>
<feature type="compositionally biased region" description="Basic and acidic residues" evidence="2">
    <location>
        <begin position="1036"/>
        <end position="1045"/>
    </location>
</feature>
<dbReference type="FunFam" id="1.10.1900.40:FF:000002">
    <property type="entry name" value="Erythrocyte membrane protein 1, PfEMP1"/>
    <property type="match status" value="1"/>
</dbReference>
<feature type="domain" description="Plasmodium falciparum erythrocyte membrane protein-1 N-terminal segment" evidence="6">
    <location>
        <begin position="17"/>
        <end position="45"/>
    </location>
</feature>
<evidence type="ECO:0000259" key="7">
    <source>
        <dbReference type="Pfam" id="PF18562"/>
    </source>
</evidence>
<name>A0A144A1K0_PLAF7</name>
<feature type="domain" description="Duffy-binding-like" evidence="3">
    <location>
        <begin position="666"/>
        <end position="832"/>
    </location>
</feature>
<reference evidence="9 10" key="1">
    <citation type="journal article" date="2002" name="Nature">
        <title>Genome sequence of the human malaria parasite Plasmodium falciparum.</title>
        <authorList>
            <person name="Gardner M.J."/>
            <person name="Hall N."/>
            <person name="Fung E."/>
            <person name="White O."/>
            <person name="Berriman M."/>
            <person name="Hyman R.W."/>
            <person name="Carlton J.M."/>
            <person name="Pain A."/>
            <person name="Nelson K.E."/>
            <person name="Bowman S."/>
            <person name="Paulsen I.T."/>
            <person name="James K."/>
            <person name="Eisen J.A."/>
            <person name="Rutherford K."/>
            <person name="Salzberg S.L."/>
            <person name="Craig A."/>
            <person name="Kyes S."/>
            <person name="Chan M.S."/>
            <person name="Nene V."/>
            <person name="Shallom S.J."/>
            <person name="Suh B."/>
            <person name="Peterson J."/>
            <person name="Angiuoli S."/>
            <person name="Pertea M."/>
            <person name="Allen J."/>
            <person name="Selengut J."/>
            <person name="Haft D."/>
            <person name="Mather M.W."/>
            <person name="Vaidya A.B."/>
            <person name="Martin D.M."/>
            <person name="Fairlamb A.H."/>
            <person name="Fraunholz M.J."/>
            <person name="Roos D.S."/>
            <person name="Ralph S.A."/>
            <person name="McFadden G.I."/>
            <person name="Cummings L.M."/>
            <person name="Subramanian G.M."/>
            <person name="Mungall C."/>
            <person name="Venter J.C."/>
            <person name="Carucci D.J."/>
            <person name="Hoffman S.L."/>
            <person name="Newbold C."/>
            <person name="Davis R.W."/>
            <person name="Fraser C.M."/>
            <person name="Barrell B."/>
        </authorList>
    </citation>
    <scope>NUCLEOTIDE SEQUENCE [LARGE SCALE GENOMIC DNA]</scope>
    <source>
        <strain evidence="10">Isolate 3D7</strain>
    </source>
</reference>
<dbReference type="Pfam" id="PF22672">
    <property type="entry name" value="DBL_C"/>
    <property type="match status" value="2"/>
</dbReference>
<feature type="compositionally biased region" description="Acidic residues" evidence="2">
    <location>
        <begin position="866"/>
        <end position="899"/>
    </location>
</feature>
<dbReference type="PaxDb" id="5833-PFL1970w"/>
<dbReference type="Pfam" id="PF05424">
    <property type="entry name" value="Duffy_binding"/>
    <property type="match status" value="2"/>
</dbReference>
<feature type="compositionally biased region" description="Basic and acidic residues" evidence="2">
    <location>
        <begin position="985"/>
        <end position="994"/>
    </location>
</feature>
<feature type="domain" description="Duffy-antigen binding" evidence="4">
    <location>
        <begin position="120"/>
        <end position="316"/>
    </location>
</feature>
<feature type="region of interest" description="Disordered" evidence="2">
    <location>
        <begin position="574"/>
        <end position="596"/>
    </location>
</feature>
<feature type="region of interest" description="Disordered" evidence="2">
    <location>
        <begin position="1"/>
        <end position="20"/>
    </location>
</feature>
<dbReference type="InParanoid" id="A0A144A1K0"/>
<dbReference type="InterPro" id="IPR008602">
    <property type="entry name" value="Duffy-antigen-binding"/>
</dbReference>
<organism evidence="9 10">
    <name type="scientific">Plasmodium falciparum (isolate 3D7)</name>
    <dbReference type="NCBI Taxonomy" id="36329"/>
    <lineage>
        <taxon>Eukaryota</taxon>
        <taxon>Sar</taxon>
        <taxon>Alveolata</taxon>
        <taxon>Apicomplexa</taxon>
        <taxon>Aconoidasida</taxon>
        <taxon>Haemosporida</taxon>
        <taxon>Plasmodiidae</taxon>
        <taxon>Plasmodium</taxon>
        <taxon>Plasmodium (Laverania)</taxon>
    </lineage>
</organism>
<dbReference type="FunFam" id="1.20.1310.20:FF:000001">
    <property type="entry name" value="Erythrocyte membrane protein 1, PfEMP1"/>
    <property type="match status" value="1"/>
</dbReference>
<feature type="compositionally biased region" description="Polar residues" evidence="2">
    <location>
        <begin position="961"/>
        <end position="970"/>
    </location>
</feature>
<feature type="domain" description="Duffy-antigen binding" evidence="4">
    <location>
        <begin position="996"/>
        <end position="1250"/>
    </location>
</feature>
<feature type="compositionally biased region" description="Polar residues" evidence="2">
    <location>
        <begin position="1108"/>
        <end position="1131"/>
    </location>
</feature>
<dbReference type="VEuPathDB" id="PlasmoDB:PF3D7_1240900"/>
<dbReference type="InterPro" id="IPR044932">
    <property type="entry name" value="PfEMP1_ATS_sf"/>
</dbReference>
<feature type="compositionally biased region" description="Basic and acidic residues" evidence="2">
    <location>
        <begin position="1748"/>
        <end position="1766"/>
    </location>
</feature>
<dbReference type="GO" id="GO:0016020">
    <property type="term" value="C:membrane"/>
    <property type="evidence" value="ECO:0007669"/>
    <property type="project" value="InterPro"/>
</dbReference>
<evidence type="ECO:0000259" key="3">
    <source>
        <dbReference type="Pfam" id="PF03011"/>
    </source>
</evidence>
<dbReference type="InterPro" id="IPR004258">
    <property type="entry name" value="DBL"/>
</dbReference>
<protein>
    <submittedName>
        <fullName evidence="9">Erythrocyte membrane protein 1, PfEMP1</fullName>
    </submittedName>
</protein>
<dbReference type="FunFam" id="1.20.58.830:FF:000009">
    <property type="entry name" value="Erythrocyte membrane protein 1, PfEMP1"/>
    <property type="match status" value="1"/>
</dbReference>
<dbReference type="EMBL" id="LN999947">
    <property type="protein sequence ID" value="CZT99566.1"/>
    <property type="molecule type" value="Genomic_DNA"/>
</dbReference>
<dbReference type="AlphaFoldDB" id="A0A144A1K0"/>
<evidence type="ECO:0000313" key="9">
    <source>
        <dbReference type="EMBL" id="CZT99566.1"/>
    </source>
</evidence>
<feature type="region of interest" description="Disordered" evidence="2">
    <location>
        <begin position="1687"/>
        <end position="1789"/>
    </location>
</feature>
<dbReference type="Pfam" id="PF15447">
    <property type="entry name" value="NTS"/>
    <property type="match status" value="1"/>
</dbReference>
<evidence type="ECO:0000259" key="6">
    <source>
        <dbReference type="Pfam" id="PF15447"/>
    </source>
</evidence>
<dbReference type="Gene3D" id="1.20.58.830">
    <property type="match status" value="3"/>
</dbReference>
<dbReference type="GO" id="GO:0046789">
    <property type="term" value="F:host cell surface receptor binding"/>
    <property type="evidence" value="ECO:0007669"/>
    <property type="project" value="InterPro"/>
</dbReference>
<dbReference type="FunFam" id="1.20.58.830:FF:000001">
    <property type="entry name" value="Erythrocyte membrane protein 1, PfEMP1"/>
    <property type="match status" value="1"/>
</dbReference>
<sequence length="2287" mass="258476">MAPGSGGAASSGEEDKDAKHVLDEFGQKVHDEVKKEAKKYIDELKAGVSFASILGEESAHTTEPCGLDYSKLIKGSGSGGVAARGHPCGNGSASASDKRFSKERVDEYDEKKIGCSNSEGACAPYRRLHLCNKNFPNMNSKDSSKAKHDLLVDVCMAAKYEGESLKVYHEQYEVQYPSSGSTMCTELARSFADIGDIVRGIDLYGGNNKRRKQLDDKLKEIFKKIHENLGTHEKKHYENDTANYYKLREAWWALNRQDVWKALTCDAHGTYFRATCSERNGGCSQANDKCRCPKTSDGKANDQVPTYFDYVPQYLRWFEEWAEDFCRKKNKKVENVKKQCRKKDNSSDDRYCSRNGYDCEKTKRAIGKLRYGKGCTECFFACNPYVEWIEKQKEQFDKQKKKYDEEIKKYENGAPRSSGGRAKRAAPSNINYEGYESKFYKILKGDYGSVDAFLEKLSKENVCTAITDGGRISFEKVNTGSTGGSVRDASGGDSGTNNEKEGTFYRSEYCQPCPYCGVKKKNGNEWKKKDTDQCKNIKLYKPRDDKGGTPIEILKSGEKHDDIETKLKAFCKTQNGSDGGRGGSGGSGGKNSDSSLYDPWQCYQIGELTKDNKAGGEDDEDDDDYDGLVTNSGGLCILKNNINKKEKPERSSQKEPDEIQKTFHDFFYYWVAHMLKDSIHWRTKKLDKCLQNGNKKCGKKICNGDCECFKRWVEQKETEWGKIKEHFKTQKGFDKEDNSSPSGFTLRMTHDVVLDGVLKEEFLKGDSEDGSAQDTQNSLDAEEIQHLREMLKETGFDGGSGIGVAKEQKTLMDKLIEYEKGIATKCLQKCQETQPENPARSLDSVPGSPSPPADPSLDTARGPNHEEEEEDDDSGDDDEVDLQEDQEDQDEAEAEDPDGESSTAETTQQEAVAPTTQDNAEKPCDIVDKLFQNPEQFKEVACKQKYAKNNSRLGWKCVTPSGDQKATSEGNGDANRRVARQTSESGEKSGDKDGAICIPPRRRRLYIQKLQEWAKTVGNTVVSGEPQTQGEASSPSDKESSQSDKLREAFIQSAAIETFFLWDRYKKEWALQKLAELQRNGDLPFFTSGAGYGMTAVVNGAQPTASPGHSNGLISLPSLVTDSDNPQNKLNDGTIPPDFLRQMFYTLGDYRDICIGVKEDVIKALKASSDKNIETIKKAIDEILSKQSRNNQQSGQKSGTTPQTWWDENAQHIWEGMVCALTYEDNGEKKIEKVNDANGTDLFEKLKTKYQYKNVKLDENSGTEAKTNEPSSPSSDNTPTTLTDFISRPTYFRYLEEWGQNFCKERKKRLEKIKEDCYRNGGRGEKQYSGDGEDCTQMLPADPTTLPALGYSCPKSCSSYRKWIERKKDEFTEQQNAFTKQKASAQKNNDDNGFCETLENYEEAKHFLQKLVPCSKTNNESGEGPIKFDDQDETFRPAKNCAPCSEFKVKCNGRVCTGGVTKGNCNGGRITAENIQNKRDGNGNIHMRVIDSNTAVFNGLDEACKTSGIFKGIRKEQWKCDNVCGYEVCKPENGNENENKNQILLFNALFKRWLEYFLEDYKKIKHKISHCMKNGNGSKCTNDCPNKCKCVEKWVEKKREEWYIVKKRFNGQYTKENDDAISSNLNSFLEPLVTQIAAATDKAEHETLEKLEKSLGCNCPDSSQKKGDTPKDIVECLLNKLQQKATSCQEQHSDVDPKTSCETSSPVEDEDDTLDEETEVKAPEICKNVVDTKKENDETGETCTSEDTITKETVETDSTDGPKQEEPPAATRPTKPKGRKPRQPKEIDFPTPALKNAMLSSTIMWSIGIGFATFTYFFLKKKTKASVGNLFQILQIPKGDYDISTLKSSNRYIPYASDRYKGKTYIYMEGDSSGDEKYAFMSDTTDVTSSESEYEELDINDIYVPGSPKYKTLIEVVLEPSKRDTQNDIHNDIPSDIPNSDTPPPITDDEWNKLKKDFISNMLQNTQNTEPNILRDNVDNNTHPTTSHHNVEEKPFIMSIHDRNLFSGEEISYNVNMVNSMNDIPMSGKNDVYSGIDLINDSLNSDQHIDIYDEVLKRKENELFGTNNTKKNTSTNSASKLTNSDPITNQLELFHKWLDRHRHMCDQWNKNKKEELLDELKEEWNKENNNSSAKTYNSDNKPSHNHVLNTDVSIQIDMDNLKPKNEFTNMDTNPDKSTMDTILDDLEKYNEPYYYDFYKDDIYYDVNDDDKTSMDNNNNLVDKNNPVDSNNSTYNHRNPADINKNFVDKNNQNQHPIEKPTKIQIEMNINNGELVKEKYPISDIWNI</sequence>
<dbReference type="FunFam" id="1.20.58.830:FF:000004">
    <property type="entry name" value="Erythrocyte membrane protein 1, PfEMP1"/>
    <property type="match status" value="1"/>
</dbReference>
<feature type="region of interest" description="Disordered" evidence="2">
    <location>
        <begin position="1020"/>
        <end position="1045"/>
    </location>
</feature>
<accession>A0A144A1K0</accession>
<dbReference type="Pfam" id="PF15445">
    <property type="entry name" value="ATS"/>
    <property type="match status" value="1"/>
</dbReference>
<dbReference type="RefSeq" id="XP_024329174.1">
    <property type="nucleotide sequence ID" value="XM_024473410.1"/>
</dbReference>
<dbReference type="Pfam" id="PF18562">
    <property type="entry name" value="CIDR1_gamma"/>
    <property type="match status" value="1"/>
</dbReference>
<dbReference type="FunFam" id="1.20.58.1930:FF:000001">
    <property type="entry name" value="Erythrocyte membrane protein 1, PfEMP1"/>
    <property type="match status" value="1"/>
</dbReference>
<proteinExistence type="predicted"/>
<dbReference type="SMR" id="A0A144A1K0"/>
<feature type="domain" description="Duffy-binding-like" evidence="8">
    <location>
        <begin position="1297"/>
        <end position="1438"/>
    </location>
</feature>
<feature type="compositionally biased region" description="Polar residues" evidence="2">
    <location>
        <begin position="1020"/>
        <end position="1032"/>
    </location>
</feature>
<feature type="region of interest" description="Disordered" evidence="2">
    <location>
        <begin position="953"/>
        <end position="996"/>
    </location>
</feature>
<dbReference type="KEGG" id="pfa:PF3D7_1240900"/>
<feature type="domain" description="Plasmodium falciparum erythrocyte membrane protein 1 acidic terminal segment" evidence="5">
    <location>
        <begin position="1802"/>
        <end position="2287"/>
    </location>
</feature>